<dbReference type="GO" id="GO:0006612">
    <property type="term" value="P:protein targeting to membrane"/>
    <property type="evidence" value="ECO:0007669"/>
    <property type="project" value="TreeGrafter"/>
</dbReference>
<comment type="caution">
    <text evidence="10">The sequence shown here is derived from an EMBL/GenBank/DDBJ whole genome shotgun (WGS) entry which is preliminary data.</text>
</comment>
<dbReference type="PROSITE" id="PS50216">
    <property type="entry name" value="DHHC"/>
    <property type="match status" value="1"/>
</dbReference>
<keyword evidence="4 8" id="KW-0812">Transmembrane</keyword>
<dbReference type="InterPro" id="IPR039859">
    <property type="entry name" value="PFA4/ZDH16/20/ERF2-like"/>
</dbReference>
<evidence type="ECO:0000259" key="9">
    <source>
        <dbReference type="Pfam" id="PF01529"/>
    </source>
</evidence>
<comment type="subcellular location">
    <subcellularLocation>
        <location evidence="1">Membrane</location>
        <topology evidence="1">Multi-pass membrane protein</topology>
    </subcellularLocation>
</comment>
<evidence type="ECO:0000256" key="6">
    <source>
        <dbReference type="ARBA" id="ARBA00023136"/>
    </source>
</evidence>
<dbReference type="EMBL" id="JABFUD020000003">
    <property type="protein sequence ID" value="KAI5082342.1"/>
    <property type="molecule type" value="Genomic_DNA"/>
</dbReference>
<keyword evidence="6 8" id="KW-0472">Membrane</keyword>
<feature type="transmembrane region" description="Helical" evidence="8">
    <location>
        <begin position="260"/>
        <end position="282"/>
    </location>
</feature>
<evidence type="ECO:0000256" key="1">
    <source>
        <dbReference type="ARBA" id="ARBA00004141"/>
    </source>
</evidence>
<dbReference type="GO" id="GO:0016020">
    <property type="term" value="C:membrane"/>
    <property type="evidence" value="ECO:0007669"/>
    <property type="project" value="UniProtKB-SubCell"/>
</dbReference>
<evidence type="ECO:0000313" key="10">
    <source>
        <dbReference type="EMBL" id="KAI5082342.1"/>
    </source>
</evidence>
<comment type="domain">
    <text evidence="8">The DHHC domain is required for palmitoyltransferase activity.</text>
</comment>
<keyword evidence="3 8" id="KW-0808">Transferase</keyword>
<dbReference type="GO" id="GO:0019706">
    <property type="term" value="F:protein-cysteine S-palmitoyltransferase activity"/>
    <property type="evidence" value="ECO:0007669"/>
    <property type="project" value="UniProtKB-EC"/>
</dbReference>
<sequence length="364" mass="41452">MKCSKAFLLSALQPPATYIVLALAGHYSSSLPATSLLVVLSLPPLLWFWNRASDRLYGTTPAYASVVGHCGSAVVTFVIKLLPFAGIGLGTLFFMASCAFGVVFTRMIGSDPGRMDDYALEQQEHAVEDCISSDTSLMTDVQWRRQRDLRAYDNFLRGKFCRYCASFIERYDHHCAAIQNCIGLKNTGTFLLLLTITCTMEILYLECCYIYFKRGTPLSTKNHLRGFLLFHYSIDMITDGDVAASKNLLGLAWELLRKEAWVLSLAVFVGLQISWQVPFLMFQVYLIGINLTTDEWVNWQEIPRFHRQMITRSEPPLEVMFYIRRGTKISFTSLQDQTKKDLANYFIKRLNNFYGELIITAFGQ</sequence>
<feature type="domain" description="Palmitoyltransferase DHHC" evidence="9">
    <location>
        <begin position="157"/>
        <end position="300"/>
    </location>
</feature>
<evidence type="ECO:0000256" key="4">
    <source>
        <dbReference type="ARBA" id="ARBA00022692"/>
    </source>
</evidence>
<keyword evidence="11" id="KW-1185">Reference proteome</keyword>
<dbReference type="PANTHER" id="PTHR22883">
    <property type="entry name" value="ZINC FINGER DHHC DOMAIN CONTAINING PROTEIN"/>
    <property type="match status" value="1"/>
</dbReference>
<evidence type="ECO:0000256" key="2">
    <source>
        <dbReference type="ARBA" id="ARBA00008574"/>
    </source>
</evidence>
<proteinExistence type="inferred from homology"/>
<keyword evidence="7 8" id="KW-0012">Acyltransferase</keyword>
<feature type="transmembrane region" description="Helical" evidence="8">
    <location>
        <begin position="85"/>
        <end position="105"/>
    </location>
</feature>
<name>A0A9D4ZQW0_ADICA</name>
<gene>
    <name evidence="10" type="ORF">GOP47_0002085</name>
</gene>
<dbReference type="Pfam" id="PF01529">
    <property type="entry name" value="DHHC"/>
    <property type="match status" value="1"/>
</dbReference>
<feature type="transmembrane region" description="Helical" evidence="8">
    <location>
        <begin position="32"/>
        <end position="49"/>
    </location>
</feature>
<dbReference type="AlphaFoldDB" id="A0A9D4ZQW0"/>
<dbReference type="PANTHER" id="PTHR22883:SF127">
    <property type="entry name" value="ZDHHC-TYPE PALMITOYLTRANSFERASE 3-RELATED"/>
    <property type="match status" value="1"/>
</dbReference>
<feature type="transmembrane region" description="Helical" evidence="8">
    <location>
        <begin position="190"/>
        <end position="212"/>
    </location>
</feature>
<dbReference type="EC" id="2.3.1.225" evidence="8"/>
<evidence type="ECO:0000256" key="3">
    <source>
        <dbReference type="ARBA" id="ARBA00022679"/>
    </source>
</evidence>
<evidence type="ECO:0000256" key="5">
    <source>
        <dbReference type="ARBA" id="ARBA00022989"/>
    </source>
</evidence>
<evidence type="ECO:0000256" key="7">
    <source>
        <dbReference type="ARBA" id="ARBA00023315"/>
    </source>
</evidence>
<reference evidence="10" key="1">
    <citation type="submission" date="2021-01" db="EMBL/GenBank/DDBJ databases">
        <title>Adiantum capillus-veneris genome.</title>
        <authorList>
            <person name="Fang Y."/>
            <person name="Liao Q."/>
        </authorList>
    </citation>
    <scope>NUCLEOTIDE SEQUENCE</scope>
    <source>
        <strain evidence="10">H3</strain>
        <tissue evidence="10">Leaf</tissue>
    </source>
</reference>
<dbReference type="GO" id="GO:0005794">
    <property type="term" value="C:Golgi apparatus"/>
    <property type="evidence" value="ECO:0007669"/>
    <property type="project" value="TreeGrafter"/>
</dbReference>
<comment type="similarity">
    <text evidence="2 8">Belongs to the DHHC palmitoyltransferase family.</text>
</comment>
<dbReference type="Proteomes" id="UP000886520">
    <property type="component" value="Chromosome 2"/>
</dbReference>
<accession>A0A9D4ZQW0</accession>
<keyword evidence="5 8" id="KW-1133">Transmembrane helix</keyword>
<evidence type="ECO:0000256" key="8">
    <source>
        <dbReference type="RuleBase" id="RU079119"/>
    </source>
</evidence>
<comment type="catalytic activity">
    <reaction evidence="8">
        <text>L-cysteinyl-[protein] + hexadecanoyl-CoA = S-hexadecanoyl-L-cysteinyl-[protein] + CoA</text>
        <dbReference type="Rhea" id="RHEA:36683"/>
        <dbReference type="Rhea" id="RHEA-COMP:10131"/>
        <dbReference type="Rhea" id="RHEA-COMP:11032"/>
        <dbReference type="ChEBI" id="CHEBI:29950"/>
        <dbReference type="ChEBI" id="CHEBI:57287"/>
        <dbReference type="ChEBI" id="CHEBI:57379"/>
        <dbReference type="ChEBI" id="CHEBI:74151"/>
        <dbReference type="EC" id="2.3.1.225"/>
    </reaction>
</comment>
<organism evidence="10 11">
    <name type="scientific">Adiantum capillus-veneris</name>
    <name type="common">Maidenhair fern</name>
    <dbReference type="NCBI Taxonomy" id="13818"/>
    <lineage>
        <taxon>Eukaryota</taxon>
        <taxon>Viridiplantae</taxon>
        <taxon>Streptophyta</taxon>
        <taxon>Embryophyta</taxon>
        <taxon>Tracheophyta</taxon>
        <taxon>Polypodiopsida</taxon>
        <taxon>Polypodiidae</taxon>
        <taxon>Polypodiales</taxon>
        <taxon>Pteridineae</taxon>
        <taxon>Pteridaceae</taxon>
        <taxon>Vittarioideae</taxon>
        <taxon>Adiantum</taxon>
    </lineage>
</organism>
<protein>
    <recommendedName>
        <fullName evidence="8">S-acyltransferase</fullName>
        <ecNumber evidence="8">2.3.1.225</ecNumber>
    </recommendedName>
    <alternativeName>
        <fullName evidence="8">Palmitoyltransferase</fullName>
    </alternativeName>
</protein>
<evidence type="ECO:0000313" key="11">
    <source>
        <dbReference type="Proteomes" id="UP000886520"/>
    </source>
</evidence>
<dbReference type="GO" id="GO:0005783">
    <property type="term" value="C:endoplasmic reticulum"/>
    <property type="evidence" value="ECO:0007669"/>
    <property type="project" value="TreeGrafter"/>
</dbReference>
<feature type="transmembrane region" description="Helical" evidence="8">
    <location>
        <begin position="61"/>
        <end position="79"/>
    </location>
</feature>
<dbReference type="OrthoDB" id="331948at2759"/>
<dbReference type="InterPro" id="IPR001594">
    <property type="entry name" value="Palmitoyltrfase_DHHC"/>
</dbReference>